<organism evidence="1 2">
    <name type="scientific">Flemingia macrophylla</name>
    <dbReference type="NCBI Taxonomy" id="520843"/>
    <lineage>
        <taxon>Eukaryota</taxon>
        <taxon>Viridiplantae</taxon>
        <taxon>Streptophyta</taxon>
        <taxon>Embryophyta</taxon>
        <taxon>Tracheophyta</taxon>
        <taxon>Spermatophyta</taxon>
        <taxon>Magnoliopsida</taxon>
        <taxon>eudicotyledons</taxon>
        <taxon>Gunneridae</taxon>
        <taxon>Pentapetalae</taxon>
        <taxon>rosids</taxon>
        <taxon>fabids</taxon>
        <taxon>Fabales</taxon>
        <taxon>Fabaceae</taxon>
        <taxon>Papilionoideae</taxon>
        <taxon>50 kb inversion clade</taxon>
        <taxon>NPAAA clade</taxon>
        <taxon>indigoferoid/millettioid clade</taxon>
        <taxon>Phaseoleae</taxon>
        <taxon>Flemingia</taxon>
    </lineage>
</organism>
<sequence length="82" mass="9553">MRIVYSTIDKDTLHVKLVDEVVFINESTSSLMIRVLSQDAGRIDSLVRVPPIEGRGRKQDMVIYRSLSWYSWKLGVDQSWMH</sequence>
<comment type="caution">
    <text evidence="1">The sequence shown here is derived from an EMBL/GenBank/DDBJ whole genome shotgun (WGS) entry which is preliminary data.</text>
</comment>
<dbReference type="EMBL" id="JBGMDY010000009">
    <property type="protein sequence ID" value="KAL2322248.1"/>
    <property type="molecule type" value="Genomic_DNA"/>
</dbReference>
<proteinExistence type="predicted"/>
<keyword evidence="2" id="KW-1185">Reference proteome</keyword>
<reference evidence="1 2" key="1">
    <citation type="submission" date="2024-08" db="EMBL/GenBank/DDBJ databases">
        <title>Insights into the chromosomal genome structure of Flemingia macrophylla.</title>
        <authorList>
            <person name="Ding Y."/>
            <person name="Zhao Y."/>
            <person name="Bi W."/>
            <person name="Wu M."/>
            <person name="Zhao G."/>
            <person name="Gong Y."/>
            <person name="Li W."/>
            <person name="Zhang P."/>
        </authorList>
    </citation>
    <scope>NUCLEOTIDE SEQUENCE [LARGE SCALE GENOMIC DNA]</scope>
    <source>
        <strain evidence="1">DYQJB</strain>
        <tissue evidence="1">Leaf</tissue>
    </source>
</reference>
<evidence type="ECO:0000313" key="2">
    <source>
        <dbReference type="Proteomes" id="UP001603857"/>
    </source>
</evidence>
<dbReference type="AlphaFoldDB" id="A0ABD1LFZ6"/>
<name>A0ABD1LFZ6_9FABA</name>
<gene>
    <name evidence="1" type="ORF">Fmac_026627</name>
</gene>
<evidence type="ECO:0000313" key="1">
    <source>
        <dbReference type="EMBL" id="KAL2322248.1"/>
    </source>
</evidence>
<accession>A0ABD1LFZ6</accession>
<protein>
    <submittedName>
        <fullName evidence="1">Uncharacterized protein</fullName>
    </submittedName>
</protein>
<dbReference type="Proteomes" id="UP001603857">
    <property type="component" value="Unassembled WGS sequence"/>
</dbReference>